<sequence length="155" mass="16816">MTNATPKRSKVPDGKCHICMVRDAEPGARADDLCARCDEALSSAARTASEAGADLMELLLITVGHLCHPRVPLPYQVDDCVREVAKAFDKNITLILRTVLYLHNEEVDACNDAIEEVSALEDVVEAQDDLLKIIRGACDVALSVSLAEENTRRAG</sequence>
<dbReference type="KEGG" id="llu:AKJ09_00058"/>
<evidence type="ECO:0000313" key="2">
    <source>
        <dbReference type="Proteomes" id="UP000064967"/>
    </source>
</evidence>
<gene>
    <name evidence="1" type="ORF">AKJ09_00058</name>
</gene>
<proteinExistence type="predicted"/>
<accession>A0A0K1PJV7</accession>
<organism evidence="1 2">
    <name type="scientific">Labilithrix luteola</name>
    <dbReference type="NCBI Taxonomy" id="1391654"/>
    <lineage>
        <taxon>Bacteria</taxon>
        <taxon>Pseudomonadati</taxon>
        <taxon>Myxococcota</taxon>
        <taxon>Polyangia</taxon>
        <taxon>Polyangiales</taxon>
        <taxon>Labilitrichaceae</taxon>
        <taxon>Labilithrix</taxon>
    </lineage>
</organism>
<reference evidence="1 2" key="1">
    <citation type="submission" date="2015-08" db="EMBL/GenBank/DDBJ databases">
        <authorList>
            <person name="Babu N.S."/>
            <person name="Beckwith C.J."/>
            <person name="Beseler K.G."/>
            <person name="Brison A."/>
            <person name="Carone J.V."/>
            <person name="Caskin T.P."/>
            <person name="Diamond M."/>
            <person name="Durham M.E."/>
            <person name="Foxe J.M."/>
            <person name="Go M."/>
            <person name="Henderson B.A."/>
            <person name="Jones I.B."/>
            <person name="McGettigan J.A."/>
            <person name="Micheletti S.J."/>
            <person name="Nasrallah M.E."/>
            <person name="Ortiz D."/>
            <person name="Piller C.R."/>
            <person name="Privatt S.R."/>
            <person name="Schneider S.L."/>
            <person name="Sharp S."/>
            <person name="Smith T.C."/>
            <person name="Stanton J.D."/>
            <person name="Ullery H.E."/>
            <person name="Wilson R.J."/>
            <person name="Serrano M.G."/>
            <person name="Buck G."/>
            <person name="Lee V."/>
            <person name="Wang Y."/>
            <person name="Carvalho R."/>
            <person name="Voegtly L."/>
            <person name="Shi R."/>
            <person name="Duckworth R."/>
            <person name="Johnson A."/>
            <person name="Loviza R."/>
            <person name="Walstead R."/>
            <person name="Shah Z."/>
            <person name="Kiflezghi M."/>
            <person name="Wade K."/>
            <person name="Ball S.L."/>
            <person name="Bradley K.W."/>
            <person name="Asai D.J."/>
            <person name="Bowman C.A."/>
            <person name="Russell D.A."/>
            <person name="Pope W.H."/>
            <person name="Jacobs-Sera D."/>
            <person name="Hendrix R.W."/>
            <person name="Hatfull G.F."/>
        </authorList>
    </citation>
    <scope>NUCLEOTIDE SEQUENCE [LARGE SCALE GENOMIC DNA]</scope>
    <source>
        <strain evidence="1 2">DSM 27648</strain>
    </source>
</reference>
<dbReference type="RefSeq" id="WP_146644977.1">
    <property type="nucleotide sequence ID" value="NZ_CP012333.1"/>
</dbReference>
<protein>
    <submittedName>
        <fullName evidence="1">Uncharacterized protein</fullName>
    </submittedName>
</protein>
<dbReference type="STRING" id="1391654.AKJ09_00058"/>
<dbReference type="EMBL" id="CP012333">
    <property type="protein sequence ID" value="AKU93394.1"/>
    <property type="molecule type" value="Genomic_DNA"/>
</dbReference>
<name>A0A0K1PJV7_9BACT</name>
<dbReference type="Proteomes" id="UP000064967">
    <property type="component" value="Chromosome"/>
</dbReference>
<evidence type="ECO:0000313" key="1">
    <source>
        <dbReference type="EMBL" id="AKU93394.1"/>
    </source>
</evidence>
<keyword evidence="2" id="KW-1185">Reference proteome</keyword>
<dbReference type="AlphaFoldDB" id="A0A0K1PJV7"/>